<dbReference type="Pfam" id="PF00689">
    <property type="entry name" value="Cation_ATPase_C"/>
    <property type="match status" value="1"/>
</dbReference>
<protein>
    <submittedName>
        <fullName evidence="13">Calcium-transporting ATPase 1</fullName>
    </submittedName>
</protein>
<gene>
    <name evidence="13" type="ORF">LMG26788_00233</name>
</gene>
<dbReference type="Pfam" id="PF00702">
    <property type="entry name" value="Hydrolase"/>
    <property type="match status" value="1"/>
</dbReference>
<dbReference type="PROSITE" id="PS00154">
    <property type="entry name" value="ATPASE_E1_E2"/>
    <property type="match status" value="1"/>
</dbReference>
<evidence type="ECO:0000256" key="9">
    <source>
        <dbReference type="SAM" id="Phobius"/>
    </source>
</evidence>
<dbReference type="InterPro" id="IPR023214">
    <property type="entry name" value="HAD_sf"/>
</dbReference>
<dbReference type="PRINTS" id="PR00120">
    <property type="entry name" value="HATPASE"/>
</dbReference>
<dbReference type="Gene3D" id="2.70.150.10">
    <property type="entry name" value="Calcium-transporting ATPase, cytoplasmic transduction domain A"/>
    <property type="match status" value="1"/>
</dbReference>
<dbReference type="Gene3D" id="1.20.1110.10">
    <property type="entry name" value="Calcium-transporting ATPase, transmembrane domain"/>
    <property type="match status" value="1"/>
</dbReference>
<evidence type="ECO:0000256" key="6">
    <source>
        <dbReference type="ARBA" id="ARBA00022967"/>
    </source>
</evidence>
<comment type="similarity">
    <text evidence="2">Belongs to the cation transport ATPase (P-type) (TC 3.A.3) family. Type IIA subfamily.</text>
</comment>
<dbReference type="Proteomes" id="UP000494203">
    <property type="component" value="Unassembled WGS sequence"/>
</dbReference>
<dbReference type="InterPro" id="IPR001757">
    <property type="entry name" value="P_typ_ATPase"/>
</dbReference>
<dbReference type="PANTHER" id="PTHR43294:SF20">
    <property type="entry name" value="P-TYPE ATPASE"/>
    <property type="match status" value="1"/>
</dbReference>
<keyword evidence="6" id="KW-1278">Translocase</keyword>
<dbReference type="SFLD" id="SFLDS00003">
    <property type="entry name" value="Haloacid_Dehalogenase"/>
    <property type="match status" value="1"/>
</dbReference>
<organism evidence="13 14">
    <name type="scientific">Achromobacter pulmonis</name>
    <dbReference type="NCBI Taxonomy" id="1389932"/>
    <lineage>
        <taxon>Bacteria</taxon>
        <taxon>Pseudomonadati</taxon>
        <taxon>Pseudomonadota</taxon>
        <taxon>Betaproteobacteria</taxon>
        <taxon>Burkholderiales</taxon>
        <taxon>Alcaligenaceae</taxon>
        <taxon>Achromobacter</taxon>
    </lineage>
</organism>
<evidence type="ECO:0000259" key="10">
    <source>
        <dbReference type="Pfam" id="PF00122"/>
    </source>
</evidence>
<dbReference type="PANTHER" id="PTHR43294">
    <property type="entry name" value="SODIUM/POTASSIUM-TRANSPORTING ATPASE SUBUNIT ALPHA"/>
    <property type="match status" value="1"/>
</dbReference>
<dbReference type="InterPro" id="IPR059000">
    <property type="entry name" value="ATPase_P-type_domA"/>
</dbReference>
<feature type="domain" description="P-type ATPase A" evidence="10">
    <location>
        <begin position="95"/>
        <end position="200"/>
    </location>
</feature>
<dbReference type="GO" id="GO:0036376">
    <property type="term" value="P:sodium ion export across plasma membrane"/>
    <property type="evidence" value="ECO:0007669"/>
    <property type="project" value="TreeGrafter"/>
</dbReference>
<evidence type="ECO:0000256" key="7">
    <source>
        <dbReference type="ARBA" id="ARBA00022989"/>
    </source>
</evidence>
<dbReference type="GO" id="GO:0005886">
    <property type="term" value="C:plasma membrane"/>
    <property type="evidence" value="ECO:0007669"/>
    <property type="project" value="TreeGrafter"/>
</dbReference>
<dbReference type="GO" id="GO:1990573">
    <property type="term" value="P:potassium ion import across plasma membrane"/>
    <property type="evidence" value="ECO:0007669"/>
    <property type="project" value="TreeGrafter"/>
</dbReference>
<dbReference type="GO" id="GO:1902600">
    <property type="term" value="P:proton transmembrane transport"/>
    <property type="evidence" value="ECO:0007669"/>
    <property type="project" value="TreeGrafter"/>
</dbReference>
<evidence type="ECO:0000256" key="8">
    <source>
        <dbReference type="ARBA" id="ARBA00023136"/>
    </source>
</evidence>
<dbReference type="SFLD" id="SFLDG00002">
    <property type="entry name" value="C1.7:_P-type_atpase_like"/>
    <property type="match status" value="1"/>
</dbReference>
<feature type="transmembrane region" description="Helical" evidence="9">
    <location>
        <begin position="220"/>
        <end position="238"/>
    </location>
</feature>
<dbReference type="GO" id="GO:0005391">
    <property type="term" value="F:P-type sodium:potassium-exchanging transporter activity"/>
    <property type="evidence" value="ECO:0007669"/>
    <property type="project" value="TreeGrafter"/>
</dbReference>
<keyword evidence="4" id="KW-0547">Nucleotide-binding</keyword>
<evidence type="ECO:0000256" key="1">
    <source>
        <dbReference type="ARBA" id="ARBA00004141"/>
    </source>
</evidence>
<proteinExistence type="inferred from homology"/>
<feature type="transmembrane region" description="Helical" evidence="9">
    <location>
        <begin position="631"/>
        <end position="652"/>
    </location>
</feature>
<dbReference type="InterPro" id="IPR018303">
    <property type="entry name" value="ATPase_P-typ_P_site"/>
</dbReference>
<dbReference type="SUPFAM" id="SSF81653">
    <property type="entry name" value="Calcium ATPase, transduction domain A"/>
    <property type="match status" value="1"/>
</dbReference>
<keyword evidence="5" id="KW-0067">ATP-binding</keyword>
<evidence type="ECO:0000313" key="14">
    <source>
        <dbReference type="Proteomes" id="UP000494203"/>
    </source>
</evidence>
<dbReference type="EMBL" id="CADIKZ010000001">
    <property type="protein sequence ID" value="CAB3820340.1"/>
    <property type="molecule type" value="Genomic_DNA"/>
</dbReference>
<dbReference type="GO" id="GO:0030007">
    <property type="term" value="P:intracellular potassium ion homeostasis"/>
    <property type="evidence" value="ECO:0007669"/>
    <property type="project" value="TreeGrafter"/>
</dbReference>
<feature type="transmembrane region" description="Helical" evidence="9">
    <location>
        <begin position="658"/>
        <end position="678"/>
    </location>
</feature>
<dbReference type="Gene3D" id="3.40.50.1000">
    <property type="entry name" value="HAD superfamily/HAD-like"/>
    <property type="match status" value="1"/>
</dbReference>
<dbReference type="InterPro" id="IPR036412">
    <property type="entry name" value="HAD-like_sf"/>
</dbReference>
<dbReference type="GO" id="GO:0006883">
    <property type="term" value="P:intracellular sodium ion homeostasis"/>
    <property type="evidence" value="ECO:0007669"/>
    <property type="project" value="TreeGrafter"/>
</dbReference>
<name>A0A6S7BVH8_9BURK</name>
<dbReference type="InterPro" id="IPR050510">
    <property type="entry name" value="Cation_transp_ATPase_P-type"/>
</dbReference>
<evidence type="ECO:0000256" key="4">
    <source>
        <dbReference type="ARBA" id="ARBA00022741"/>
    </source>
</evidence>
<dbReference type="Pfam" id="PF00690">
    <property type="entry name" value="Cation_ATPase_N"/>
    <property type="match status" value="1"/>
</dbReference>
<evidence type="ECO:0000256" key="3">
    <source>
        <dbReference type="ARBA" id="ARBA00022692"/>
    </source>
</evidence>
<dbReference type="InterPro" id="IPR006068">
    <property type="entry name" value="ATPase_P-typ_cation-transptr_C"/>
</dbReference>
<dbReference type="PRINTS" id="PR00119">
    <property type="entry name" value="CATATPASE"/>
</dbReference>
<feature type="transmembrane region" description="Helical" evidence="9">
    <location>
        <begin position="250"/>
        <end position="274"/>
    </location>
</feature>
<dbReference type="SFLD" id="SFLDF00027">
    <property type="entry name" value="p-type_atpase"/>
    <property type="match status" value="1"/>
</dbReference>
<dbReference type="InterPro" id="IPR023298">
    <property type="entry name" value="ATPase_P-typ_TM_dom_sf"/>
</dbReference>
<keyword evidence="8 9" id="KW-0472">Membrane</keyword>
<dbReference type="SUPFAM" id="SSF81665">
    <property type="entry name" value="Calcium ATPase, transmembrane domain M"/>
    <property type="match status" value="1"/>
</dbReference>
<feature type="transmembrane region" description="Helical" evidence="9">
    <location>
        <begin position="39"/>
        <end position="58"/>
    </location>
</feature>
<dbReference type="InterPro" id="IPR004014">
    <property type="entry name" value="ATPase_P-typ_cation-transptr_N"/>
</dbReference>
<feature type="transmembrane region" description="Helical" evidence="9">
    <location>
        <begin position="64"/>
        <end position="80"/>
    </location>
</feature>
<dbReference type="InterPro" id="IPR023299">
    <property type="entry name" value="ATPase_P-typ_cyto_dom_N"/>
</dbReference>
<dbReference type="GO" id="GO:0016887">
    <property type="term" value="F:ATP hydrolysis activity"/>
    <property type="evidence" value="ECO:0007669"/>
    <property type="project" value="InterPro"/>
</dbReference>
<feature type="transmembrane region" description="Helical" evidence="9">
    <location>
        <begin position="805"/>
        <end position="824"/>
    </location>
</feature>
<evidence type="ECO:0000313" key="13">
    <source>
        <dbReference type="EMBL" id="CAB3820340.1"/>
    </source>
</evidence>
<dbReference type="GO" id="GO:0005524">
    <property type="term" value="F:ATP binding"/>
    <property type="evidence" value="ECO:0007669"/>
    <property type="project" value="UniProtKB-KW"/>
</dbReference>
<feature type="domain" description="Cation-transporting P-type ATPase C-terminal" evidence="11">
    <location>
        <begin position="655"/>
        <end position="826"/>
    </location>
</feature>
<keyword evidence="3 9" id="KW-0812">Transmembrane</keyword>
<dbReference type="Pfam" id="PF00122">
    <property type="entry name" value="E1-E2_ATPase"/>
    <property type="match status" value="1"/>
</dbReference>
<sequence length="847" mass="90383">MDDIDGLSPAQARQRLALDGPNALPTSRRRSVLRLARDVVAEPMFLLLVACGALYLALGDRQEALMLLGFVFVVMSITFAQQRRTERSLETLRDLSSPQALVRRGGQNQRIPARELVRGDVVLLAEGDRVPADLELISTANLALDESLLTGESVPVRKQAGADAAVLAYAGTLVTQGGGQGRVVATGMHSALGRISQSLQGIAIDITPIQRETRRVVRNVTALGLALAVALALAHGLLRGDWLGGMLAGLTLAMAILPEELLVILTLFLSLGAWRLSRQKVLARSIPAVELLGAATVLCVDKTGTLTTNRMAVRRLQSGSALYDSLRDGAAPLPEALHGVLEYAVLATHRHASDPMEVAIVGAGARLLARTEHLHVDWSLVEDYPLSPAMLAMSRVWQSPDQRAYVIAAKGAPEAVVDLCHLPAADRARIARQVAAMAADGIRVLGVARAVFATPPLPASQHDFDFVFLGLVGLEDPLRPDVPSAIASCQAAGIRVVMMTGDHPATAVAIARQAGLDTNAPPMTGQELASLGDAALRERLSATQVFCRLQPAQKLRLVQAFRARGDIVAMTGDGVNDAPALKAAHIGIAMGARGTEVAREAADLVLMNDDFASIVTAVRHGRRVFANLRKAIVFGVAVHVPIVGLSLVPVLLGWPMLLMPVHILFLQLIIDPACAIVFEAEPLEANAMSEPPRRADARLFDRAILTRGLWQGCGLLVLLLALYAGARVAANSEDMARAMVFTVLVLANLGLIYANRNLTRPSWRTGDAGNRYAAWISAVTVLLLACVLGISPVSRLFAFEQPTPWILLSAAGLTVLGLLWLEAVKWALGRKSRQIRCGASRPAPPRN</sequence>
<feature type="transmembrane region" description="Helical" evidence="9">
    <location>
        <begin position="735"/>
        <end position="754"/>
    </location>
</feature>
<comment type="subcellular location">
    <subcellularLocation>
        <location evidence="1">Membrane</location>
        <topology evidence="1">Multi-pass membrane protein</topology>
    </subcellularLocation>
</comment>
<dbReference type="Gene3D" id="3.40.1110.10">
    <property type="entry name" value="Calcium-transporting ATPase, cytoplasmic domain N"/>
    <property type="match status" value="1"/>
</dbReference>
<dbReference type="AlphaFoldDB" id="A0A6S7BVH8"/>
<dbReference type="NCBIfam" id="TIGR01494">
    <property type="entry name" value="ATPase_P-type"/>
    <property type="match status" value="2"/>
</dbReference>
<accession>A0A6S7BVH8</accession>
<keyword evidence="7 9" id="KW-1133">Transmembrane helix</keyword>
<evidence type="ECO:0000256" key="2">
    <source>
        <dbReference type="ARBA" id="ARBA00005675"/>
    </source>
</evidence>
<reference evidence="13 14" key="1">
    <citation type="submission" date="2020-04" db="EMBL/GenBank/DDBJ databases">
        <authorList>
            <person name="De Canck E."/>
        </authorList>
    </citation>
    <scope>NUCLEOTIDE SEQUENCE [LARGE SCALE GENOMIC DNA]</scope>
    <source>
        <strain evidence="13 14">LMG 26788</strain>
    </source>
</reference>
<feature type="transmembrane region" description="Helical" evidence="9">
    <location>
        <begin position="699"/>
        <end position="723"/>
    </location>
</feature>
<evidence type="ECO:0000259" key="12">
    <source>
        <dbReference type="Pfam" id="PF00690"/>
    </source>
</evidence>
<feature type="transmembrane region" description="Helical" evidence="9">
    <location>
        <begin position="774"/>
        <end position="793"/>
    </location>
</feature>
<evidence type="ECO:0000259" key="11">
    <source>
        <dbReference type="Pfam" id="PF00689"/>
    </source>
</evidence>
<dbReference type="InterPro" id="IPR044492">
    <property type="entry name" value="P_typ_ATPase_HD_dom"/>
</dbReference>
<feature type="domain" description="Cation-transporting P-type ATPase N-terminal" evidence="12">
    <location>
        <begin position="4"/>
        <end position="54"/>
    </location>
</feature>
<evidence type="ECO:0000256" key="5">
    <source>
        <dbReference type="ARBA" id="ARBA00022840"/>
    </source>
</evidence>
<keyword evidence="14" id="KW-1185">Reference proteome</keyword>
<dbReference type="RefSeq" id="WP_175139795.1">
    <property type="nucleotide sequence ID" value="NZ_CADIKZ010000001.1"/>
</dbReference>
<dbReference type="InterPro" id="IPR008250">
    <property type="entry name" value="ATPase_P-typ_transduc_dom_A_sf"/>
</dbReference>
<dbReference type="SUPFAM" id="SSF56784">
    <property type="entry name" value="HAD-like"/>
    <property type="match status" value="1"/>
</dbReference>